<sequence length="75" mass="8170">MSQPTKTPSESQPTQPASLWQVIKSVSASMFGVQSSKNHHSDFQQPSFVPYLIVGIGFVLLFITALVIVVNLVLP</sequence>
<keyword evidence="3" id="KW-1185">Reference proteome</keyword>
<evidence type="ECO:0000313" key="3">
    <source>
        <dbReference type="Proteomes" id="UP001333710"/>
    </source>
</evidence>
<dbReference type="AlphaFoldDB" id="A0AA48HRC2"/>
<dbReference type="InterPro" id="IPR021344">
    <property type="entry name" value="DUF2970"/>
</dbReference>
<evidence type="ECO:0008006" key="4">
    <source>
        <dbReference type="Google" id="ProtNLM"/>
    </source>
</evidence>
<gene>
    <name evidence="2" type="ORF">MACH26_37330</name>
</gene>
<accession>A0AA48HRC2</accession>
<keyword evidence="1" id="KW-0812">Transmembrane</keyword>
<keyword evidence="1" id="KW-0472">Membrane</keyword>
<evidence type="ECO:0000256" key="1">
    <source>
        <dbReference type="SAM" id="Phobius"/>
    </source>
</evidence>
<proteinExistence type="predicted"/>
<protein>
    <recommendedName>
        <fullName evidence="4">DUF2970 domain-containing protein</fullName>
    </recommendedName>
</protein>
<dbReference type="EMBL" id="AP027272">
    <property type="protein sequence ID" value="BDX08212.1"/>
    <property type="molecule type" value="Genomic_DNA"/>
</dbReference>
<keyword evidence="1" id="KW-1133">Transmembrane helix</keyword>
<dbReference type="Proteomes" id="UP001333710">
    <property type="component" value="Chromosome"/>
</dbReference>
<dbReference type="Pfam" id="PF11174">
    <property type="entry name" value="DUF2970"/>
    <property type="match status" value="1"/>
</dbReference>
<dbReference type="RefSeq" id="WP_338294289.1">
    <property type="nucleotide sequence ID" value="NZ_AP027272.1"/>
</dbReference>
<name>A0AA48HRC2_9ALTE</name>
<feature type="transmembrane region" description="Helical" evidence="1">
    <location>
        <begin position="48"/>
        <end position="74"/>
    </location>
</feature>
<evidence type="ECO:0000313" key="2">
    <source>
        <dbReference type="EMBL" id="BDX08212.1"/>
    </source>
</evidence>
<organism evidence="2 3">
    <name type="scientific">Planctobacterium marinum</name>
    <dbReference type="NCBI Taxonomy" id="1631968"/>
    <lineage>
        <taxon>Bacteria</taxon>
        <taxon>Pseudomonadati</taxon>
        <taxon>Pseudomonadota</taxon>
        <taxon>Gammaproteobacteria</taxon>
        <taxon>Alteromonadales</taxon>
        <taxon>Alteromonadaceae</taxon>
        <taxon>Planctobacterium</taxon>
    </lineage>
</organism>
<reference evidence="2" key="1">
    <citation type="submission" date="2023-01" db="EMBL/GenBank/DDBJ databases">
        <title>Complete genome sequence of Planctobacterium marinum strain Dej080120_11.</title>
        <authorList>
            <person name="Ueki S."/>
            <person name="Maruyama F."/>
        </authorList>
    </citation>
    <scope>NUCLEOTIDE SEQUENCE</scope>
    <source>
        <strain evidence="2">Dej080120_11</strain>
    </source>
</reference>
<dbReference type="KEGG" id="pmaw:MACH26_37330"/>